<dbReference type="GO" id="GO:0008180">
    <property type="term" value="C:COP9 signalosome"/>
    <property type="evidence" value="ECO:0007669"/>
    <property type="project" value="UniProtKB-KW"/>
</dbReference>
<dbReference type="SUPFAM" id="SSF46785">
    <property type="entry name" value="Winged helix' DNA-binding domain"/>
    <property type="match status" value="1"/>
</dbReference>
<name>A0A0F8CU51_CERFI</name>
<dbReference type="Proteomes" id="UP000034841">
    <property type="component" value="Unassembled WGS sequence"/>
</dbReference>
<proteinExistence type="inferred from homology"/>
<organism evidence="9 10">
    <name type="scientific">Ceratocystis fimbriata f. sp. platani</name>
    <dbReference type="NCBI Taxonomy" id="88771"/>
    <lineage>
        <taxon>Eukaryota</taxon>
        <taxon>Fungi</taxon>
        <taxon>Dikarya</taxon>
        <taxon>Ascomycota</taxon>
        <taxon>Pezizomycotina</taxon>
        <taxon>Sordariomycetes</taxon>
        <taxon>Hypocreomycetidae</taxon>
        <taxon>Microascales</taxon>
        <taxon>Ceratocystidaceae</taxon>
        <taxon>Ceratocystis</taxon>
    </lineage>
</organism>
<dbReference type="Pfam" id="PF01399">
    <property type="entry name" value="PCI"/>
    <property type="match status" value="1"/>
</dbReference>
<protein>
    <recommendedName>
        <fullName evidence="4">COP9 signalosome complex subunit 4</fullName>
    </recommendedName>
</protein>
<dbReference type="OrthoDB" id="295656at2759"/>
<comment type="similarity">
    <text evidence="3">Belongs to the CSN4 family.</text>
</comment>
<accession>A0A0F8CU51</accession>
<feature type="domain" description="PCI" evidence="8">
    <location>
        <begin position="201"/>
        <end position="370"/>
    </location>
</feature>
<sequence>MSVTPQVAKSIANIESLTSDKASLYQNLIQTLPSISSPENLLVDYNAITDSFSHAQMGGIVATRSVIQTFIDKLRSTNQPDLSISVGQHLLGALDTLAAASSVIEQVAEIRELIACAHEANEDFALAAKTLAEIPVDTPQRKLAPGPLAAVWVRIVRNYLEVDDTVAADMYLGKLIHIMHAVDDPELLLHYSLSSARVLDATRRFPDAAARYMEVSVSPIIAEEERLHTLTMAIKCGILAPAGPGRTSLLGRLYRDERSKMLPEHGMLEKMFLQRFISPTEIESFAKTLQPHQLALTADGSTVLARAVVEHNLLGASRLYANISFPALGELLHLTPERAEATTARMIEQGRLVGSINQLDSLVVFEKAEPATFKKEDENAVLSHKDKGRATVRNKKHIKQWDSNIQGLSEEIENITDALQQKFPEFVASNLKV</sequence>
<dbReference type="SMART" id="SM00088">
    <property type="entry name" value="PINT"/>
    <property type="match status" value="1"/>
</dbReference>
<dbReference type="InterPro" id="IPR040134">
    <property type="entry name" value="PSMD12/CSN4"/>
</dbReference>
<evidence type="ECO:0000256" key="6">
    <source>
        <dbReference type="ARBA" id="ARBA00022790"/>
    </source>
</evidence>
<evidence type="ECO:0000256" key="4">
    <source>
        <dbReference type="ARBA" id="ARBA00014881"/>
    </source>
</evidence>
<dbReference type="AlphaFoldDB" id="A0A0F8CU51"/>
<evidence type="ECO:0000256" key="7">
    <source>
        <dbReference type="ARBA" id="ARBA00023242"/>
    </source>
</evidence>
<evidence type="ECO:0000313" key="9">
    <source>
        <dbReference type="EMBL" id="KKF94237.1"/>
    </source>
</evidence>
<dbReference type="EMBL" id="LBBL01000172">
    <property type="protein sequence ID" value="KKF94237.1"/>
    <property type="molecule type" value="Genomic_DNA"/>
</dbReference>
<dbReference type="InterPro" id="IPR036390">
    <property type="entry name" value="WH_DNA-bd_sf"/>
</dbReference>
<dbReference type="Pfam" id="PF22241">
    <property type="entry name" value="PSMD12-CSN4_N"/>
    <property type="match status" value="1"/>
</dbReference>
<evidence type="ECO:0000256" key="2">
    <source>
        <dbReference type="ARBA" id="ARBA00004496"/>
    </source>
</evidence>
<dbReference type="Gene3D" id="1.10.10.10">
    <property type="entry name" value="Winged helix-like DNA-binding domain superfamily/Winged helix DNA-binding domain"/>
    <property type="match status" value="1"/>
</dbReference>
<keyword evidence="7" id="KW-0539">Nucleus</keyword>
<dbReference type="InterPro" id="IPR036388">
    <property type="entry name" value="WH-like_DNA-bd_sf"/>
</dbReference>
<dbReference type="PANTHER" id="PTHR10855">
    <property type="entry name" value="26S PROTEASOME NON-ATPASE REGULATORY SUBUNIT 12/COP9 SIGNALOSOME COMPLEX SUBUNIT 4"/>
    <property type="match status" value="1"/>
</dbReference>
<dbReference type="GO" id="GO:0005829">
    <property type="term" value="C:cytosol"/>
    <property type="evidence" value="ECO:0007669"/>
    <property type="project" value="TreeGrafter"/>
</dbReference>
<comment type="subcellular location">
    <subcellularLocation>
        <location evidence="2">Cytoplasm</location>
    </subcellularLocation>
    <subcellularLocation>
        <location evidence="1">Nucleus</location>
    </subcellularLocation>
</comment>
<evidence type="ECO:0000256" key="1">
    <source>
        <dbReference type="ARBA" id="ARBA00004123"/>
    </source>
</evidence>
<keyword evidence="10" id="KW-1185">Reference proteome</keyword>
<comment type="caution">
    <text evidence="9">The sequence shown here is derived from an EMBL/GenBank/DDBJ whole genome shotgun (WGS) entry which is preliminary data.</text>
</comment>
<keyword evidence="6" id="KW-0736">Signalosome</keyword>
<gene>
    <name evidence="9" type="primary">csn-4</name>
    <name evidence="9" type="ORF">CFO_g3394</name>
</gene>
<dbReference type="PROSITE" id="PS50250">
    <property type="entry name" value="PCI"/>
    <property type="match status" value="1"/>
</dbReference>
<evidence type="ECO:0000313" key="10">
    <source>
        <dbReference type="Proteomes" id="UP000034841"/>
    </source>
</evidence>
<dbReference type="PANTHER" id="PTHR10855:SF2">
    <property type="entry name" value="COP9 SIGNALOSOME COMPLEX SUBUNIT 4"/>
    <property type="match status" value="1"/>
</dbReference>
<dbReference type="InterPro" id="IPR054559">
    <property type="entry name" value="PSMD12-CSN4-like_N"/>
</dbReference>
<dbReference type="InterPro" id="IPR000717">
    <property type="entry name" value="PCI_dom"/>
</dbReference>
<reference evidence="9 10" key="1">
    <citation type="submission" date="2015-04" db="EMBL/GenBank/DDBJ databases">
        <title>Genome sequence of Ceratocystis platani, a major pathogen of plane trees.</title>
        <authorList>
            <person name="Belbahri L."/>
        </authorList>
    </citation>
    <scope>NUCLEOTIDE SEQUENCE [LARGE SCALE GENOMIC DNA]</scope>
    <source>
        <strain evidence="9 10">CFO</strain>
    </source>
</reference>
<evidence type="ECO:0000259" key="8">
    <source>
        <dbReference type="PROSITE" id="PS50250"/>
    </source>
</evidence>
<keyword evidence="5" id="KW-0963">Cytoplasm</keyword>
<evidence type="ECO:0000256" key="5">
    <source>
        <dbReference type="ARBA" id="ARBA00022490"/>
    </source>
</evidence>
<evidence type="ECO:0000256" key="3">
    <source>
        <dbReference type="ARBA" id="ARBA00010417"/>
    </source>
</evidence>